<dbReference type="InterPro" id="IPR041522">
    <property type="entry name" value="CdaR_GGDEF"/>
</dbReference>
<organism evidence="5 6">
    <name type="scientific">Nocardioides eburneiflavus</name>
    <dbReference type="NCBI Taxonomy" id="2518372"/>
    <lineage>
        <taxon>Bacteria</taxon>
        <taxon>Bacillati</taxon>
        <taxon>Actinomycetota</taxon>
        <taxon>Actinomycetes</taxon>
        <taxon>Propionibacteriales</taxon>
        <taxon>Nocardioidaceae</taxon>
        <taxon>Nocardioides</taxon>
    </lineage>
</organism>
<dbReference type="PANTHER" id="PTHR33744:SF1">
    <property type="entry name" value="DNA-BINDING TRANSCRIPTIONAL ACTIVATOR ADER"/>
    <property type="match status" value="1"/>
</dbReference>
<evidence type="ECO:0000313" key="5">
    <source>
        <dbReference type="EMBL" id="TGN66605.1"/>
    </source>
</evidence>
<evidence type="ECO:0000259" key="3">
    <source>
        <dbReference type="Pfam" id="PF13556"/>
    </source>
</evidence>
<reference evidence="5 6" key="1">
    <citation type="submission" date="2019-04" db="EMBL/GenBank/DDBJ databases">
        <title>Three New Species of Nocardioides, Nocardioides euryhalodurans sp. nov., Nocardioides seonyuensis sp. nov. and Nocardioides eburneoflavus sp. nov. Isolated from Soil.</title>
        <authorList>
            <person name="Roh S.G."/>
            <person name="Lee C."/>
            <person name="Kim M.-K."/>
            <person name="Kim S.B."/>
        </authorList>
    </citation>
    <scope>NUCLEOTIDE SEQUENCE [LARGE SCALE GENOMIC DNA]</scope>
    <source>
        <strain evidence="5 6">MMS17-SY213</strain>
    </source>
</reference>
<sequence>MTTGVTLREALALPAFRRAAPEVVAGAAGAARPIRWVHATERPDVGELLREGDLLLTMGTGLPPDDDESGLAAFVDELADVGSAGMVVELGRRWGSALPDALVAACERHGLPLVVLGRETRFAALAQEIGERVVDQQVTELREAQRVHETFTELSFGQAGPVEILRAVQRLSDGPVVVENAQHRPLDYFAGPDDPGGFLDGWPARSRRVEVAGRTGWDATNGWLVTRLGTADQAWGRLVIGSPEAPSQRLVAVAERAAAALALHRLHDRDRGTLMRRTHLELLTALMAGPVRDGAGPDEVGRRCELAGFPVRRRTFVGLVVRPRVGTGTPADLDEVAATVVRAAHGLRLPALVCEVDRDLRVLVSAGPAADADDLVDRLAARVLPHHDVVVAAGRAVTDRGGIARTVTEAGQVADAAPQVRRGQDPDVHRLADLHLRGLLALLGEDERVRLFVERELGPLEAHDRADGSRTELLAALRALLLHPASKTEAAASLHLSRAAFYDRLARIETVLGADLDDPDVRVSLHVALVARDLGRETADGLSGGPSK</sequence>
<dbReference type="Gene3D" id="1.10.10.2840">
    <property type="entry name" value="PucR C-terminal helix-turn-helix domain"/>
    <property type="match status" value="1"/>
</dbReference>
<dbReference type="InterPro" id="IPR012914">
    <property type="entry name" value="PucR_dom"/>
</dbReference>
<evidence type="ECO:0000259" key="2">
    <source>
        <dbReference type="Pfam" id="PF07905"/>
    </source>
</evidence>
<proteinExistence type="inferred from homology"/>
<feature type="domain" description="Purine catabolism PurC-like" evidence="2">
    <location>
        <begin position="10"/>
        <end position="131"/>
    </location>
</feature>
<feature type="domain" description="CdaR GGDEF-like" evidence="4">
    <location>
        <begin position="296"/>
        <end position="415"/>
    </location>
</feature>
<dbReference type="AlphaFoldDB" id="A0A4Z1CNQ2"/>
<protein>
    <submittedName>
        <fullName evidence="5">PucR family transcriptional regulator</fullName>
    </submittedName>
</protein>
<dbReference type="InterPro" id="IPR051448">
    <property type="entry name" value="CdaR-like_regulators"/>
</dbReference>
<name>A0A4Z1CNQ2_9ACTN</name>
<accession>A0A4Z1CNQ2</accession>
<evidence type="ECO:0000259" key="4">
    <source>
        <dbReference type="Pfam" id="PF17853"/>
    </source>
</evidence>
<dbReference type="InterPro" id="IPR042070">
    <property type="entry name" value="PucR_C-HTH_sf"/>
</dbReference>
<dbReference type="EMBL" id="SRRO01000001">
    <property type="protein sequence ID" value="TGN66605.1"/>
    <property type="molecule type" value="Genomic_DNA"/>
</dbReference>
<dbReference type="InterPro" id="IPR025736">
    <property type="entry name" value="PucR_C-HTH_dom"/>
</dbReference>
<dbReference type="Pfam" id="PF17853">
    <property type="entry name" value="GGDEF_2"/>
    <property type="match status" value="1"/>
</dbReference>
<dbReference type="Proteomes" id="UP000297496">
    <property type="component" value="Unassembled WGS sequence"/>
</dbReference>
<dbReference type="Pfam" id="PF13556">
    <property type="entry name" value="HTH_30"/>
    <property type="match status" value="1"/>
</dbReference>
<evidence type="ECO:0000313" key="6">
    <source>
        <dbReference type="Proteomes" id="UP000297496"/>
    </source>
</evidence>
<feature type="domain" description="PucR C-terminal helix-turn-helix" evidence="3">
    <location>
        <begin position="473"/>
        <end position="530"/>
    </location>
</feature>
<comment type="similarity">
    <text evidence="1">Belongs to the CdaR family.</text>
</comment>
<comment type="caution">
    <text evidence="5">The sequence shown here is derived from an EMBL/GenBank/DDBJ whole genome shotgun (WGS) entry which is preliminary data.</text>
</comment>
<dbReference type="Pfam" id="PF07905">
    <property type="entry name" value="PucR"/>
    <property type="match status" value="1"/>
</dbReference>
<gene>
    <name evidence="5" type="ORF">EXE59_01580</name>
</gene>
<dbReference type="PANTHER" id="PTHR33744">
    <property type="entry name" value="CARBOHYDRATE DIACID REGULATOR"/>
    <property type="match status" value="1"/>
</dbReference>
<keyword evidence="6" id="KW-1185">Reference proteome</keyword>
<evidence type="ECO:0000256" key="1">
    <source>
        <dbReference type="ARBA" id="ARBA00006754"/>
    </source>
</evidence>
<dbReference type="OrthoDB" id="2973014at2"/>